<keyword evidence="1" id="KW-1133">Transmembrane helix</keyword>
<protein>
    <submittedName>
        <fullName evidence="2">Uncharacterized protein</fullName>
    </submittedName>
</protein>
<keyword evidence="1" id="KW-0812">Transmembrane</keyword>
<proteinExistence type="predicted"/>
<sequence length="177" mass="20174">MKTSLVRNIFAIFGLISFVFFISAGSYLVYKTTFGNTVQINKATKKDVKFILNWCELGDDKIERVVNSYVSQTGFTADHLDAYLIKVKDIDIEDLSHTKTGKWYRGDNLPDLLHDAVKFSTTFNSETPWFLNNDEILSSDSYIYPWYIGCNGISPSSVKLIILKPNLNLIYFKSVSI</sequence>
<name>A0ABT3JN92_9FLAO</name>
<keyword evidence="3" id="KW-1185">Reference proteome</keyword>
<reference evidence="2 3" key="1">
    <citation type="submission" date="2022-10" db="EMBL/GenBank/DDBJ databases">
        <title>Kaistella sp. BT-6-1-3.</title>
        <authorList>
            <person name="Ai J."/>
            <person name="Deng Z."/>
        </authorList>
    </citation>
    <scope>NUCLEOTIDE SEQUENCE [LARGE SCALE GENOMIC DNA]</scope>
    <source>
        <strain evidence="2 3">BT6-1-3</strain>
    </source>
</reference>
<dbReference type="RefSeq" id="WP_265144081.1">
    <property type="nucleotide sequence ID" value="NZ_JAPCHZ010000002.1"/>
</dbReference>
<gene>
    <name evidence="2" type="ORF">OK344_06845</name>
</gene>
<accession>A0ABT3JN92</accession>
<organism evidence="2 3">
    <name type="scientific">Kaistella yananensis</name>
    <dbReference type="NCBI Taxonomy" id="2989820"/>
    <lineage>
        <taxon>Bacteria</taxon>
        <taxon>Pseudomonadati</taxon>
        <taxon>Bacteroidota</taxon>
        <taxon>Flavobacteriia</taxon>
        <taxon>Flavobacteriales</taxon>
        <taxon>Weeksellaceae</taxon>
        <taxon>Chryseobacterium group</taxon>
        <taxon>Kaistella</taxon>
    </lineage>
</organism>
<dbReference type="Proteomes" id="UP001209107">
    <property type="component" value="Unassembled WGS sequence"/>
</dbReference>
<evidence type="ECO:0000313" key="2">
    <source>
        <dbReference type="EMBL" id="MCW4451925.1"/>
    </source>
</evidence>
<evidence type="ECO:0000256" key="1">
    <source>
        <dbReference type="SAM" id="Phobius"/>
    </source>
</evidence>
<comment type="caution">
    <text evidence="2">The sequence shown here is derived from an EMBL/GenBank/DDBJ whole genome shotgun (WGS) entry which is preliminary data.</text>
</comment>
<keyword evidence="1" id="KW-0472">Membrane</keyword>
<feature type="transmembrane region" description="Helical" evidence="1">
    <location>
        <begin position="9"/>
        <end position="30"/>
    </location>
</feature>
<dbReference type="EMBL" id="JAPCHZ010000002">
    <property type="protein sequence ID" value="MCW4451925.1"/>
    <property type="molecule type" value="Genomic_DNA"/>
</dbReference>
<evidence type="ECO:0000313" key="3">
    <source>
        <dbReference type="Proteomes" id="UP001209107"/>
    </source>
</evidence>